<evidence type="ECO:0000313" key="2">
    <source>
        <dbReference type="EMBL" id="BDP41193.1"/>
    </source>
</evidence>
<feature type="compositionally biased region" description="Polar residues" evidence="1">
    <location>
        <begin position="66"/>
        <end position="84"/>
    </location>
</feature>
<gene>
    <name evidence="2" type="ORF">DAETH_11620</name>
</gene>
<protein>
    <submittedName>
        <fullName evidence="2">M-like protein</fullName>
    </submittedName>
</protein>
<sequence length="93" mass="10130">MTQSDDQQLQNGASTDSSVKTEDEISNVDLQFMGRTDEHRDALKDARAEARIADEYEDRGLDKQDVASSGSMITSDPASTTPGDETSDDTSNR</sequence>
<feature type="compositionally biased region" description="Basic and acidic residues" evidence="1">
    <location>
        <begin position="54"/>
        <end position="65"/>
    </location>
</feature>
<keyword evidence="3" id="KW-1185">Reference proteome</keyword>
<name>A0ABM8ABT7_9DEIO</name>
<dbReference type="EMBL" id="AP026560">
    <property type="protein sequence ID" value="BDP41193.1"/>
    <property type="molecule type" value="Genomic_DNA"/>
</dbReference>
<organism evidence="2 3">
    <name type="scientific">Deinococcus aetherius</name>
    <dbReference type="NCBI Taxonomy" id="200252"/>
    <lineage>
        <taxon>Bacteria</taxon>
        <taxon>Thermotogati</taxon>
        <taxon>Deinococcota</taxon>
        <taxon>Deinococci</taxon>
        <taxon>Deinococcales</taxon>
        <taxon>Deinococcaceae</taxon>
        <taxon>Deinococcus</taxon>
    </lineage>
</organism>
<reference evidence="2" key="1">
    <citation type="submission" date="2022-07" db="EMBL/GenBank/DDBJ databases">
        <title>Complete Genome Sequence of the Radioresistant Bacterium Deinococcus aetherius ST0316, Isolated from the Air Dust collected in Lower Stratosphere above Japan.</title>
        <authorList>
            <person name="Satoh K."/>
            <person name="Hagiwara K."/>
            <person name="Katsumata K."/>
            <person name="Kubo A."/>
            <person name="Yokobori S."/>
            <person name="Yamagishi A."/>
            <person name="Oono Y."/>
            <person name="Narumi I."/>
        </authorList>
    </citation>
    <scope>NUCLEOTIDE SEQUENCE</scope>
    <source>
        <strain evidence="2">ST0316</strain>
    </source>
</reference>
<feature type="region of interest" description="Disordered" evidence="1">
    <location>
        <begin position="1"/>
        <end position="38"/>
    </location>
</feature>
<evidence type="ECO:0000256" key="1">
    <source>
        <dbReference type="SAM" id="MobiDB-lite"/>
    </source>
</evidence>
<proteinExistence type="predicted"/>
<dbReference type="Proteomes" id="UP001064971">
    <property type="component" value="Chromosome"/>
</dbReference>
<accession>A0ABM8ABT7</accession>
<feature type="region of interest" description="Disordered" evidence="1">
    <location>
        <begin position="54"/>
        <end position="93"/>
    </location>
</feature>
<evidence type="ECO:0000313" key="3">
    <source>
        <dbReference type="Proteomes" id="UP001064971"/>
    </source>
</evidence>
<dbReference type="RefSeq" id="WP_264776975.1">
    <property type="nucleotide sequence ID" value="NZ_AP026560.1"/>
</dbReference>
<feature type="compositionally biased region" description="Polar residues" evidence="1">
    <location>
        <begin position="1"/>
        <end position="18"/>
    </location>
</feature>